<reference evidence="2 3" key="1">
    <citation type="submission" date="2024-01" db="EMBL/GenBank/DDBJ databases">
        <title>Genome assemblies of Stephania.</title>
        <authorList>
            <person name="Yang L."/>
        </authorList>
    </citation>
    <scope>NUCLEOTIDE SEQUENCE [LARGE SCALE GENOMIC DNA]</scope>
    <source>
        <strain evidence="2">YNDBR</strain>
        <tissue evidence="2">Leaf</tissue>
    </source>
</reference>
<accession>A0AAP0JN61</accession>
<evidence type="ECO:0008006" key="4">
    <source>
        <dbReference type="Google" id="ProtNLM"/>
    </source>
</evidence>
<feature type="signal peptide" evidence="1">
    <location>
        <begin position="1"/>
        <end position="15"/>
    </location>
</feature>
<name>A0AAP0JN61_9MAGN</name>
<sequence>MSRLSLMSPCVLSLARLLSMHVFQEYEENILRYEYVYILKANAYCLRMCIYGCMYPHHVKEKLKNTA</sequence>
<dbReference type="EMBL" id="JBBNAF010000006">
    <property type="protein sequence ID" value="KAK9136263.1"/>
    <property type="molecule type" value="Genomic_DNA"/>
</dbReference>
<proteinExistence type="predicted"/>
<keyword evidence="1" id="KW-0732">Signal</keyword>
<evidence type="ECO:0000256" key="1">
    <source>
        <dbReference type="SAM" id="SignalP"/>
    </source>
</evidence>
<comment type="caution">
    <text evidence="2">The sequence shown here is derived from an EMBL/GenBank/DDBJ whole genome shotgun (WGS) entry which is preliminary data.</text>
</comment>
<dbReference type="AlphaFoldDB" id="A0AAP0JN61"/>
<evidence type="ECO:0000313" key="2">
    <source>
        <dbReference type="EMBL" id="KAK9136263.1"/>
    </source>
</evidence>
<gene>
    <name evidence="2" type="ORF">Syun_015593</name>
</gene>
<protein>
    <recommendedName>
        <fullName evidence="4">Secreted protein</fullName>
    </recommendedName>
</protein>
<feature type="chain" id="PRO_5042854629" description="Secreted protein" evidence="1">
    <location>
        <begin position="16"/>
        <end position="67"/>
    </location>
</feature>
<keyword evidence="3" id="KW-1185">Reference proteome</keyword>
<evidence type="ECO:0000313" key="3">
    <source>
        <dbReference type="Proteomes" id="UP001420932"/>
    </source>
</evidence>
<dbReference type="Proteomes" id="UP001420932">
    <property type="component" value="Unassembled WGS sequence"/>
</dbReference>
<organism evidence="2 3">
    <name type="scientific">Stephania yunnanensis</name>
    <dbReference type="NCBI Taxonomy" id="152371"/>
    <lineage>
        <taxon>Eukaryota</taxon>
        <taxon>Viridiplantae</taxon>
        <taxon>Streptophyta</taxon>
        <taxon>Embryophyta</taxon>
        <taxon>Tracheophyta</taxon>
        <taxon>Spermatophyta</taxon>
        <taxon>Magnoliopsida</taxon>
        <taxon>Ranunculales</taxon>
        <taxon>Menispermaceae</taxon>
        <taxon>Menispermoideae</taxon>
        <taxon>Cissampelideae</taxon>
        <taxon>Stephania</taxon>
    </lineage>
</organism>